<evidence type="ECO:0000259" key="3">
    <source>
        <dbReference type="PROSITE" id="PS51782"/>
    </source>
</evidence>
<dbReference type="InterPro" id="IPR018392">
    <property type="entry name" value="LysM"/>
</dbReference>
<dbReference type="CDD" id="cd00118">
    <property type="entry name" value="LysM"/>
    <property type="match status" value="2"/>
</dbReference>
<dbReference type="SMART" id="SM00257">
    <property type="entry name" value="LysM"/>
    <property type="match status" value="2"/>
</dbReference>
<dbReference type="Gene3D" id="1.10.10.2520">
    <property type="entry name" value="Cell wall hydrolase SleB, domain 1"/>
    <property type="match status" value="1"/>
</dbReference>
<dbReference type="SUPFAM" id="SSF54106">
    <property type="entry name" value="LysM domain"/>
    <property type="match status" value="2"/>
</dbReference>
<dbReference type="InterPro" id="IPR042047">
    <property type="entry name" value="SleB_dom1"/>
</dbReference>
<proteinExistence type="predicted"/>
<organism evidence="4 5">
    <name type="scientific">Thermaerobacter composti</name>
    <dbReference type="NCBI Taxonomy" id="554949"/>
    <lineage>
        <taxon>Bacteria</taxon>
        <taxon>Bacillati</taxon>
        <taxon>Bacillota</taxon>
        <taxon>Clostridia</taxon>
        <taxon>Eubacteriales</taxon>
        <taxon>Clostridiales Family XVII. Incertae Sedis</taxon>
        <taxon>Thermaerobacter</taxon>
    </lineage>
</organism>
<feature type="region of interest" description="Disordered" evidence="1">
    <location>
        <begin position="143"/>
        <end position="166"/>
    </location>
</feature>
<keyword evidence="2" id="KW-0732">Signal</keyword>
<dbReference type="Proteomes" id="UP001304683">
    <property type="component" value="Chromosome"/>
</dbReference>
<keyword evidence="5" id="KW-1185">Reference proteome</keyword>
<dbReference type="PANTHER" id="PTHR33734:SF22">
    <property type="entry name" value="MEMBRANE-BOUND LYTIC MUREIN TRANSGLYCOSYLASE D"/>
    <property type="match status" value="1"/>
</dbReference>
<dbReference type="InterPro" id="IPR036779">
    <property type="entry name" value="LysM_dom_sf"/>
</dbReference>
<dbReference type="EMBL" id="CP132508">
    <property type="protein sequence ID" value="WPD19458.1"/>
    <property type="molecule type" value="Genomic_DNA"/>
</dbReference>
<accession>A0ABZ0QSP5</accession>
<gene>
    <name evidence="4" type="ORF">Q5761_01965</name>
</gene>
<sequence length="287" mass="30872">MVQRRWQRTLASLVAGFGLAGLTLLGTAAPAAAHGGPAFVTHYVRWGETIWKISQRYGVPMADIVELNRLPSADVVWAGTYLAIPKVERYDIYTVRPGDTLFKIARKYGLTAAALQRANALGTDEIVPGQRLIVPLGGWSGGSGSGDSGRPAAPAAPERGGRTGSGVHVSDYELRLLAQMVEAEAAGEPYVGKVAVAAVILNRVKSPLFPDTVAGVLFEPYQFEPVLNGTFWQEPSAESWQAAIDAVNGWDPTGGALYFWNPMKSGYQPFLESRPSAGWIGNHRFAY</sequence>
<dbReference type="Pfam" id="PF07486">
    <property type="entry name" value="Hydrolase_2"/>
    <property type="match status" value="1"/>
</dbReference>
<dbReference type="Gene3D" id="3.10.350.10">
    <property type="entry name" value="LysM domain"/>
    <property type="match status" value="2"/>
</dbReference>
<dbReference type="PROSITE" id="PS51782">
    <property type="entry name" value="LYSM"/>
    <property type="match status" value="2"/>
</dbReference>
<dbReference type="InterPro" id="IPR011105">
    <property type="entry name" value="Cell_wall_hydrolase_SleB"/>
</dbReference>
<evidence type="ECO:0000313" key="4">
    <source>
        <dbReference type="EMBL" id="WPD19458.1"/>
    </source>
</evidence>
<dbReference type="RefSeq" id="WP_135224916.1">
    <property type="nucleotide sequence ID" value="NZ_CP132508.1"/>
</dbReference>
<dbReference type="PANTHER" id="PTHR33734">
    <property type="entry name" value="LYSM DOMAIN-CONTAINING GPI-ANCHORED PROTEIN 2"/>
    <property type="match status" value="1"/>
</dbReference>
<dbReference type="Gene3D" id="6.20.240.60">
    <property type="match status" value="1"/>
</dbReference>
<feature type="signal peptide" evidence="2">
    <location>
        <begin position="1"/>
        <end position="33"/>
    </location>
</feature>
<reference evidence="4 5" key="1">
    <citation type="submission" date="2023-08" db="EMBL/GenBank/DDBJ databases">
        <title>Genome sequence of Thermaerobacter compostii strain Ins1, a spore-forming filamentous bacterium isolated from a deep geothermal reservoir.</title>
        <authorList>
            <person name="Bregnard D."/>
            <person name="Gonzalez D."/>
            <person name="Junier P."/>
        </authorList>
    </citation>
    <scope>NUCLEOTIDE SEQUENCE [LARGE SCALE GENOMIC DNA]</scope>
    <source>
        <strain evidence="4 5">Ins1</strain>
    </source>
</reference>
<feature type="compositionally biased region" description="Low complexity" evidence="1">
    <location>
        <begin position="148"/>
        <end position="158"/>
    </location>
</feature>
<dbReference type="Pfam" id="PF01476">
    <property type="entry name" value="LysM"/>
    <property type="match status" value="2"/>
</dbReference>
<protein>
    <submittedName>
        <fullName evidence="4">LysM peptidoglycan-binding domain-containing protein</fullName>
    </submittedName>
</protein>
<evidence type="ECO:0000313" key="5">
    <source>
        <dbReference type="Proteomes" id="UP001304683"/>
    </source>
</evidence>
<feature type="domain" description="LysM" evidence="3">
    <location>
        <begin position="40"/>
        <end position="84"/>
    </location>
</feature>
<feature type="domain" description="LysM" evidence="3">
    <location>
        <begin position="91"/>
        <end position="134"/>
    </location>
</feature>
<evidence type="ECO:0000256" key="2">
    <source>
        <dbReference type="SAM" id="SignalP"/>
    </source>
</evidence>
<name>A0ABZ0QSP5_9FIRM</name>
<evidence type="ECO:0000256" key="1">
    <source>
        <dbReference type="SAM" id="MobiDB-lite"/>
    </source>
</evidence>
<feature type="chain" id="PRO_5045977274" evidence="2">
    <location>
        <begin position="34"/>
        <end position="287"/>
    </location>
</feature>